<keyword evidence="2" id="KW-1185">Reference proteome</keyword>
<comment type="caution">
    <text evidence="1">The sequence shown here is derived from an EMBL/GenBank/DDBJ whole genome shotgun (WGS) entry which is preliminary data.</text>
</comment>
<name>A0ACC0ZHG0_9ROSI</name>
<gene>
    <name evidence="1" type="ORF">Pint_02477</name>
</gene>
<organism evidence="1 2">
    <name type="scientific">Pistacia integerrima</name>
    <dbReference type="NCBI Taxonomy" id="434235"/>
    <lineage>
        <taxon>Eukaryota</taxon>
        <taxon>Viridiplantae</taxon>
        <taxon>Streptophyta</taxon>
        <taxon>Embryophyta</taxon>
        <taxon>Tracheophyta</taxon>
        <taxon>Spermatophyta</taxon>
        <taxon>Magnoliopsida</taxon>
        <taxon>eudicotyledons</taxon>
        <taxon>Gunneridae</taxon>
        <taxon>Pentapetalae</taxon>
        <taxon>rosids</taxon>
        <taxon>malvids</taxon>
        <taxon>Sapindales</taxon>
        <taxon>Anacardiaceae</taxon>
        <taxon>Pistacia</taxon>
    </lineage>
</organism>
<evidence type="ECO:0000313" key="1">
    <source>
        <dbReference type="EMBL" id="KAJ0052479.1"/>
    </source>
</evidence>
<evidence type="ECO:0000313" key="2">
    <source>
        <dbReference type="Proteomes" id="UP001163603"/>
    </source>
</evidence>
<proteinExistence type="predicted"/>
<accession>A0ACC0ZHG0</accession>
<dbReference type="Proteomes" id="UP001163603">
    <property type="component" value="Chromosome 1"/>
</dbReference>
<protein>
    <submittedName>
        <fullName evidence="1">Uncharacterized protein</fullName>
    </submittedName>
</protein>
<dbReference type="EMBL" id="CM047736">
    <property type="protein sequence ID" value="KAJ0052479.1"/>
    <property type="molecule type" value="Genomic_DNA"/>
</dbReference>
<sequence length="1118" mass="125366">MGEWVIGAIINLFGSIAINFGTNLLKLGHTERERHSVLDSDGTNGKHSLKPIIYFHSWRVGVVFFVLGNCLNFISFGYAAQSLLAALGSVQFVSNIAFAYFVFNKMVTVKVLVATAFIVLGNIFLVAFGNHQSPVFTPEELAEKYSNITFLVYCLSLILVGALNHYMYRRGELMLAVSGQDLKDLKPYWHMMLPFSYAIVSGALGSCSVLFAKSLSNLLRLAMSNGYQLHSWFTYSMLLLFLSTAGFWMTRLNEGLALFDAILIVPMFQIAWTFFSICTGFVYFQEYQVFDALRITMFILGMMSVFVGICLLAPDDSKGGEGKDNSSFVSVVSSSISNEVDRLTVPPEKTQNKETRPFVQGMFTKISGMISKAKTACSLSLGFGEDSINASAVFVMPMVSSKITEAASAQTQTHYQPPVIETGTCIALIKQCQTLRPLKALHGFIQRSHFHLLHRELFLITNLVSQYASLGSVSTAFSLFSSVSHFSDLFLWNVMIRAFVDNRHFDSALQLYDQMRRFDIKPDNFTLPFVLKACGCLRDVEIGIKVHQEVLDFGYQSDVFVGNSLIAMYGKCDRIDVSRKVFDEMPERNVVTWSAMTGAYAQNGCFEEGLFLFKRMLDERIRPNRVVLLNVMACVRREDDADNICRVVVDNGLDFHQSLQNAAMIMYGRCGRMEMARRFFDRILNKDLVSWTSMIEAYAQADLSLEALELFRQMKLQWFIPDSVTFLSVIRACSSLASFQQSQFGIIISATSTIPMELSSIDLKVMYCKDLKGFNFFQKLSVYALVSIISDDPDKKLEHKQQHRTPTDKEGDGNPEWQHEMQFDLKGVSFHDCDHLFIHFELRHEGVMFGDKNIGEIRVPCKDLILDSNGGFKFVNYEVRTTDGKPNGVLCFAYKVNGTGFPISHHHHPQTSGTLYSPIDVHSSRPELHSVPPQTSENLYPPINVHTQISEILYPPISVHSSAPEVHTQTSEILYPSLDVHSTTPQVAYPVQTSPATSQDVQYLSTVSQHTHQENYYPPPGTYYSAPRPPPPPPPPFPLPYLPHPPPPGPQPPLLPPMAHGGFYHPPHPSHFHGWAPEPHMGFYGPSAGHSHSFDHGEASASHSPAWRDGRSSSWNGR</sequence>
<reference evidence="2" key="1">
    <citation type="journal article" date="2023" name="G3 (Bethesda)">
        <title>Genome assembly and association tests identify interacting loci associated with vigor, precocity, and sex in interspecific pistachio rootstocks.</title>
        <authorList>
            <person name="Palmer W."/>
            <person name="Jacygrad E."/>
            <person name="Sagayaradj S."/>
            <person name="Cavanaugh K."/>
            <person name="Han R."/>
            <person name="Bertier L."/>
            <person name="Beede B."/>
            <person name="Kafkas S."/>
            <person name="Golino D."/>
            <person name="Preece J."/>
            <person name="Michelmore R."/>
        </authorList>
    </citation>
    <scope>NUCLEOTIDE SEQUENCE [LARGE SCALE GENOMIC DNA]</scope>
</reference>